<evidence type="ECO:0000256" key="1">
    <source>
        <dbReference type="SAM" id="MobiDB-lite"/>
    </source>
</evidence>
<feature type="region of interest" description="Disordered" evidence="1">
    <location>
        <begin position="122"/>
        <end position="195"/>
    </location>
</feature>
<dbReference type="EMBL" id="CDMY01000748">
    <property type="protein sequence ID" value="CEM32307.1"/>
    <property type="molecule type" value="Genomic_DNA"/>
</dbReference>
<gene>
    <name evidence="2" type="ORF">Vbra_1009</name>
</gene>
<reference evidence="2 3" key="1">
    <citation type="submission" date="2014-11" db="EMBL/GenBank/DDBJ databases">
        <authorList>
            <person name="Zhu J."/>
            <person name="Qi W."/>
            <person name="Song R."/>
        </authorList>
    </citation>
    <scope>NUCLEOTIDE SEQUENCE [LARGE SCALE GENOMIC DNA]</scope>
</reference>
<dbReference type="InParanoid" id="A0A0G4GQ21"/>
<name>A0A0G4GQ21_VITBC</name>
<keyword evidence="3" id="KW-1185">Reference proteome</keyword>
<protein>
    <submittedName>
        <fullName evidence="2">Uncharacterized protein</fullName>
    </submittedName>
</protein>
<dbReference type="VEuPathDB" id="CryptoDB:Vbra_1009"/>
<feature type="region of interest" description="Disordered" evidence="1">
    <location>
        <begin position="1"/>
        <end position="45"/>
    </location>
</feature>
<evidence type="ECO:0000313" key="3">
    <source>
        <dbReference type="Proteomes" id="UP000041254"/>
    </source>
</evidence>
<dbReference type="Proteomes" id="UP000041254">
    <property type="component" value="Unassembled WGS sequence"/>
</dbReference>
<sequence length="195" mass="21370">MSRFETPPPPARRADREDRLAMPTPARRRRQRSRNVTPPPQHLRLTPEQLRRLLWAPLRRPVGGSRLIDGAVEECVREDEVASHVGDEEDPPKAHLDEEANGAVAAADEEVVLGGVSSGAVVAATPPKLDNTKRPREGRRHRRTSIAGRPTMATAADYVSPSPEKQKKKHARRITDPPLQLDTGAAAGGSMMEEA</sequence>
<evidence type="ECO:0000313" key="2">
    <source>
        <dbReference type="EMBL" id="CEM32307.1"/>
    </source>
</evidence>
<feature type="compositionally biased region" description="Pro residues" evidence="1">
    <location>
        <begin position="1"/>
        <end position="11"/>
    </location>
</feature>
<dbReference type="AlphaFoldDB" id="A0A0G4GQ21"/>
<proteinExistence type="predicted"/>
<organism evidence="2 3">
    <name type="scientific">Vitrella brassicaformis (strain CCMP3155)</name>
    <dbReference type="NCBI Taxonomy" id="1169540"/>
    <lineage>
        <taxon>Eukaryota</taxon>
        <taxon>Sar</taxon>
        <taxon>Alveolata</taxon>
        <taxon>Colpodellida</taxon>
        <taxon>Vitrellaceae</taxon>
        <taxon>Vitrella</taxon>
    </lineage>
</organism>
<accession>A0A0G4GQ21</accession>